<evidence type="ECO:0000313" key="2">
    <source>
        <dbReference type="Proteomes" id="UP000236630"/>
    </source>
</evidence>
<organism evidence="1 2">
    <name type="scientific">Citrus unshiu</name>
    <name type="common">Satsuma mandarin</name>
    <name type="synonym">Citrus nobilis var. unshiu</name>
    <dbReference type="NCBI Taxonomy" id="55188"/>
    <lineage>
        <taxon>Eukaryota</taxon>
        <taxon>Viridiplantae</taxon>
        <taxon>Streptophyta</taxon>
        <taxon>Embryophyta</taxon>
        <taxon>Tracheophyta</taxon>
        <taxon>Spermatophyta</taxon>
        <taxon>Magnoliopsida</taxon>
        <taxon>eudicotyledons</taxon>
        <taxon>Gunneridae</taxon>
        <taxon>Pentapetalae</taxon>
        <taxon>rosids</taxon>
        <taxon>malvids</taxon>
        <taxon>Sapindales</taxon>
        <taxon>Rutaceae</taxon>
        <taxon>Aurantioideae</taxon>
        <taxon>Citrus</taxon>
    </lineage>
</organism>
<evidence type="ECO:0000313" key="1">
    <source>
        <dbReference type="EMBL" id="GAY57159.1"/>
    </source>
</evidence>
<sequence>MRWKRHSTVHFQDDVKQIPHSSIRRSSSVFDSLSNSLCVNYFVTESRKSKNNNNSLASKVKIFERVNQGQEGKK</sequence>
<dbReference type="AlphaFoldDB" id="A0A2H5PXR0"/>
<keyword evidence="2" id="KW-1185">Reference proteome</keyword>
<protein>
    <submittedName>
        <fullName evidence="1">Uncharacterized protein</fullName>
    </submittedName>
</protein>
<proteinExistence type="predicted"/>
<reference evidence="1 2" key="1">
    <citation type="journal article" date="2017" name="Front. Genet.">
        <title>Draft sequencing of the heterozygous diploid genome of Satsuma (Citrus unshiu Marc.) using a hybrid assembly approach.</title>
        <authorList>
            <person name="Shimizu T."/>
            <person name="Tanizawa Y."/>
            <person name="Mochizuki T."/>
            <person name="Nagasaki H."/>
            <person name="Yoshioka T."/>
            <person name="Toyoda A."/>
            <person name="Fujiyama A."/>
            <person name="Kaminuma E."/>
            <person name="Nakamura Y."/>
        </authorList>
    </citation>
    <scope>NUCLEOTIDE SEQUENCE [LARGE SCALE GENOMIC DNA]</scope>
    <source>
        <strain evidence="2">cv. Miyagawa wase</strain>
    </source>
</reference>
<dbReference type="Proteomes" id="UP000236630">
    <property type="component" value="Unassembled WGS sequence"/>
</dbReference>
<gene>
    <name evidence="1" type="ORF">CUMW_177280</name>
</gene>
<accession>A0A2H5PXR0</accession>
<dbReference type="EMBL" id="BDQV01000155">
    <property type="protein sequence ID" value="GAY57159.1"/>
    <property type="molecule type" value="Genomic_DNA"/>
</dbReference>
<name>A0A2H5PXR0_CITUN</name>
<comment type="caution">
    <text evidence="1">The sequence shown here is derived from an EMBL/GenBank/DDBJ whole genome shotgun (WGS) entry which is preliminary data.</text>
</comment>